<reference evidence="1" key="2">
    <citation type="journal article" date="2015" name="Fish Shellfish Immunol.">
        <title>Early steps in the European eel (Anguilla anguilla)-Vibrio vulnificus interaction in the gills: Role of the RtxA13 toxin.</title>
        <authorList>
            <person name="Callol A."/>
            <person name="Pajuelo D."/>
            <person name="Ebbesson L."/>
            <person name="Teles M."/>
            <person name="MacKenzie S."/>
            <person name="Amaro C."/>
        </authorList>
    </citation>
    <scope>NUCLEOTIDE SEQUENCE</scope>
</reference>
<sequence length="54" mass="6027">MTSFSLVPLEGRAPCWLGARNTVSLITEPSQHRTLKDCNLHKSTLVHNVFAFVC</sequence>
<name>A0A0E9TF53_ANGAN</name>
<evidence type="ECO:0000313" key="1">
    <source>
        <dbReference type="EMBL" id="JAH52097.1"/>
    </source>
</evidence>
<dbReference type="EMBL" id="GBXM01056480">
    <property type="protein sequence ID" value="JAH52097.1"/>
    <property type="molecule type" value="Transcribed_RNA"/>
</dbReference>
<organism evidence="1">
    <name type="scientific">Anguilla anguilla</name>
    <name type="common">European freshwater eel</name>
    <name type="synonym">Muraena anguilla</name>
    <dbReference type="NCBI Taxonomy" id="7936"/>
    <lineage>
        <taxon>Eukaryota</taxon>
        <taxon>Metazoa</taxon>
        <taxon>Chordata</taxon>
        <taxon>Craniata</taxon>
        <taxon>Vertebrata</taxon>
        <taxon>Euteleostomi</taxon>
        <taxon>Actinopterygii</taxon>
        <taxon>Neopterygii</taxon>
        <taxon>Teleostei</taxon>
        <taxon>Anguilliformes</taxon>
        <taxon>Anguillidae</taxon>
        <taxon>Anguilla</taxon>
    </lineage>
</organism>
<proteinExistence type="predicted"/>
<protein>
    <submittedName>
        <fullName evidence="1">Uncharacterized protein</fullName>
    </submittedName>
</protein>
<dbReference type="AlphaFoldDB" id="A0A0E9TF53"/>
<reference evidence="1" key="1">
    <citation type="submission" date="2014-11" db="EMBL/GenBank/DDBJ databases">
        <authorList>
            <person name="Amaro Gonzalez C."/>
        </authorList>
    </citation>
    <scope>NUCLEOTIDE SEQUENCE</scope>
</reference>
<accession>A0A0E9TF53</accession>